<dbReference type="SUPFAM" id="SSF52980">
    <property type="entry name" value="Restriction endonuclease-like"/>
    <property type="match status" value="1"/>
</dbReference>
<evidence type="ECO:0000313" key="3">
    <source>
        <dbReference type="Proteomes" id="UP000199150"/>
    </source>
</evidence>
<dbReference type="InterPro" id="IPR007569">
    <property type="entry name" value="DUF559"/>
</dbReference>
<gene>
    <name evidence="2" type="ORF">SAMN02927928_3292</name>
</gene>
<dbReference type="CDD" id="cd01038">
    <property type="entry name" value="Endonuclease_DUF559"/>
    <property type="match status" value="1"/>
</dbReference>
<dbReference type="STRING" id="260084.SAMN02927928_3292"/>
<sequence length="120" mass="13935">MRVRDKSKIVFARKLRREMTPPEARIWARLRVRDTGISFRRQYPIGPYVLDFYCAKARLAIEVDGLIHTVEDHPERDARRDAWLLEQGIDTYRIAASDVMADPDEVALGIWLLAKERAGI</sequence>
<reference evidence="3" key="1">
    <citation type="submission" date="2016-10" db="EMBL/GenBank/DDBJ databases">
        <authorList>
            <person name="Varghese N."/>
            <person name="Submissions S."/>
        </authorList>
    </citation>
    <scope>NUCLEOTIDE SEQUENCE [LARGE SCALE GENOMIC DNA]</scope>
    <source>
        <strain evidence="3">CGMCC 1.3431</strain>
    </source>
</reference>
<dbReference type="GO" id="GO:0004519">
    <property type="term" value="F:endonuclease activity"/>
    <property type="evidence" value="ECO:0007669"/>
    <property type="project" value="UniProtKB-KW"/>
</dbReference>
<keyword evidence="2" id="KW-0378">Hydrolase</keyword>
<dbReference type="InterPro" id="IPR047216">
    <property type="entry name" value="Endonuclease_DUF559_bact"/>
</dbReference>
<dbReference type="InterPro" id="IPR011335">
    <property type="entry name" value="Restrct_endonuc-II-like"/>
</dbReference>
<proteinExistence type="predicted"/>
<name>A0A1G4T7Y2_9CAUL</name>
<dbReference type="OrthoDB" id="9798754at2"/>
<dbReference type="PANTHER" id="PTHR38590:SF1">
    <property type="entry name" value="BLL0828 PROTEIN"/>
    <property type="match status" value="1"/>
</dbReference>
<feature type="domain" description="DUF559" evidence="1">
    <location>
        <begin position="10"/>
        <end position="110"/>
    </location>
</feature>
<protein>
    <submittedName>
        <fullName evidence="2">Very-short-patch-repair endonuclease</fullName>
    </submittedName>
</protein>
<keyword evidence="3" id="KW-1185">Reference proteome</keyword>
<evidence type="ECO:0000313" key="2">
    <source>
        <dbReference type="EMBL" id="SCW76669.1"/>
    </source>
</evidence>
<keyword evidence="2" id="KW-0540">Nuclease</keyword>
<accession>A0A1G4T7Y2</accession>
<dbReference type="Gene3D" id="3.40.960.10">
    <property type="entry name" value="VSR Endonuclease"/>
    <property type="match status" value="1"/>
</dbReference>
<dbReference type="RefSeq" id="WP_090650171.1">
    <property type="nucleotide sequence ID" value="NZ_CBCRYE010000010.1"/>
</dbReference>
<dbReference type="AlphaFoldDB" id="A0A1G4T7Y2"/>
<dbReference type="Pfam" id="PF04480">
    <property type="entry name" value="DUF559"/>
    <property type="match status" value="1"/>
</dbReference>
<evidence type="ECO:0000259" key="1">
    <source>
        <dbReference type="Pfam" id="PF04480"/>
    </source>
</evidence>
<dbReference type="EMBL" id="FMTS01000006">
    <property type="protein sequence ID" value="SCW76669.1"/>
    <property type="molecule type" value="Genomic_DNA"/>
</dbReference>
<dbReference type="PANTHER" id="PTHR38590">
    <property type="entry name" value="BLL0828 PROTEIN"/>
    <property type="match status" value="1"/>
</dbReference>
<dbReference type="Proteomes" id="UP000199150">
    <property type="component" value="Unassembled WGS sequence"/>
</dbReference>
<organism evidence="2 3">
    <name type="scientific">Asticcacaulis taihuensis</name>
    <dbReference type="NCBI Taxonomy" id="260084"/>
    <lineage>
        <taxon>Bacteria</taxon>
        <taxon>Pseudomonadati</taxon>
        <taxon>Pseudomonadota</taxon>
        <taxon>Alphaproteobacteria</taxon>
        <taxon>Caulobacterales</taxon>
        <taxon>Caulobacteraceae</taxon>
        <taxon>Asticcacaulis</taxon>
    </lineage>
</organism>
<keyword evidence="2" id="KW-0255">Endonuclease</keyword>